<evidence type="ECO:0000313" key="4">
    <source>
        <dbReference type="Proteomes" id="UP000717996"/>
    </source>
</evidence>
<evidence type="ECO:0000256" key="2">
    <source>
        <dbReference type="SAM" id="Phobius"/>
    </source>
</evidence>
<protein>
    <submittedName>
        <fullName evidence="3">Uncharacterized protein</fullName>
    </submittedName>
</protein>
<keyword evidence="2" id="KW-0472">Membrane</keyword>
<dbReference type="EMBL" id="JAANIT010000899">
    <property type="protein sequence ID" value="KAG1543641.1"/>
    <property type="molecule type" value="Genomic_DNA"/>
</dbReference>
<accession>A0A9P6YAN4</accession>
<feature type="compositionally biased region" description="Pro residues" evidence="1">
    <location>
        <begin position="215"/>
        <end position="225"/>
    </location>
</feature>
<dbReference type="Proteomes" id="UP000717996">
    <property type="component" value="Unassembled WGS sequence"/>
</dbReference>
<evidence type="ECO:0000313" key="3">
    <source>
        <dbReference type="EMBL" id="KAG1543641.1"/>
    </source>
</evidence>
<reference evidence="3" key="1">
    <citation type="journal article" date="2020" name="Microb. Genom.">
        <title>Genetic diversity of clinical and environmental Mucorales isolates obtained from an investigation of mucormycosis cases among solid organ transplant recipients.</title>
        <authorList>
            <person name="Nguyen M.H."/>
            <person name="Kaul D."/>
            <person name="Muto C."/>
            <person name="Cheng S.J."/>
            <person name="Richter R.A."/>
            <person name="Bruno V.M."/>
            <person name="Liu G."/>
            <person name="Beyhan S."/>
            <person name="Sundermann A.J."/>
            <person name="Mounaud S."/>
            <person name="Pasculle A.W."/>
            <person name="Nierman W.C."/>
            <person name="Driscoll E."/>
            <person name="Cumbie R."/>
            <person name="Clancy C.J."/>
            <person name="Dupont C.L."/>
        </authorList>
    </citation>
    <scope>NUCLEOTIDE SEQUENCE</scope>
    <source>
        <strain evidence="3">GL16</strain>
    </source>
</reference>
<evidence type="ECO:0000256" key="1">
    <source>
        <dbReference type="SAM" id="MobiDB-lite"/>
    </source>
</evidence>
<name>A0A9P6YAN4_RHIOR</name>
<comment type="caution">
    <text evidence="3">The sequence shown here is derived from an EMBL/GenBank/DDBJ whole genome shotgun (WGS) entry which is preliminary data.</text>
</comment>
<feature type="transmembrane region" description="Helical" evidence="2">
    <location>
        <begin position="61"/>
        <end position="80"/>
    </location>
</feature>
<dbReference type="AlphaFoldDB" id="A0A9P6YAN4"/>
<keyword evidence="2" id="KW-0812">Transmembrane</keyword>
<keyword evidence="2" id="KW-1133">Transmembrane helix</keyword>
<dbReference type="OrthoDB" id="2431604at2759"/>
<feature type="region of interest" description="Disordered" evidence="1">
    <location>
        <begin position="199"/>
        <end position="225"/>
    </location>
</feature>
<feature type="transmembrane region" description="Helical" evidence="2">
    <location>
        <begin position="86"/>
        <end position="105"/>
    </location>
</feature>
<organism evidence="3 4">
    <name type="scientific">Rhizopus oryzae</name>
    <name type="common">Mucormycosis agent</name>
    <name type="synonym">Rhizopus arrhizus var. delemar</name>
    <dbReference type="NCBI Taxonomy" id="64495"/>
    <lineage>
        <taxon>Eukaryota</taxon>
        <taxon>Fungi</taxon>
        <taxon>Fungi incertae sedis</taxon>
        <taxon>Mucoromycota</taxon>
        <taxon>Mucoromycotina</taxon>
        <taxon>Mucoromycetes</taxon>
        <taxon>Mucorales</taxon>
        <taxon>Mucorineae</taxon>
        <taxon>Rhizopodaceae</taxon>
        <taxon>Rhizopus</taxon>
    </lineage>
</organism>
<gene>
    <name evidence="3" type="ORF">G6F51_006551</name>
</gene>
<proteinExistence type="predicted"/>
<sequence>MVLASFPLIVKRWGKSKLYHGDYVEYDRLREYLTEELFMTRLTAIEQHVSAQYPQIWIDTWLFLIAILLVALAAAISIVARATDLSVWYPLIILLAPAMIAFITTRRRNTYYIRLGRYYESLQTLLKEINSQDVTRQIKWTFRRPKESDMASDMALSLPLTMYNINFVIDVSQIDTVTELAHENLPAYDTSTRDIVLDMGPSPPAYPTLETTHVQPPPPAYPSTR</sequence>